<evidence type="ECO:0000313" key="13">
    <source>
        <dbReference type="Proteomes" id="UP000381693"/>
    </source>
</evidence>
<dbReference type="Proteomes" id="UP000381693">
    <property type="component" value="Unassembled WGS sequence"/>
</dbReference>
<dbReference type="InterPro" id="IPR018204">
    <property type="entry name" value="Trp_synthase_alpha_AS"/>
</dbReference>
<dbReference type="InterPro" id="IPR002028">
    <property type="entry name" value="Trp_synthase_suA"/>
</dbReference>
<protein>
    <recommendedName>
        <fullName evidence="9">Tryptophan synthase alpha chain</fullName>
        <ecNumber evidence="9">4.2.1.20</ecNumber>
    </recommendedName>
</protein>
<dbReference type="OrthoDB" id="9804578at2"/>
<dbReference type="PROSITE" id="PS00167">
    <property type="entry name" value="TRP_SYNTHASE_ALPHA"/>
    <property type="match status" value="1"/>
</dbReference>
<evidence type="ECO:0000256" key="7">
    <source>
        <dbReference type="ARBA" id="ARBA00023239"/>
    </source>
</evidence>
<evidence type="ECO:0000256" key="9">
    <source>
        <dbReference type="HAMAP-Rule" id="MF_00131"/>
    </source>
</evidence>
<dbReference type="PANTHER" id="PTHR43406:SF1">
    <property type="entry name" value="TRYPTOPHAN SYNTHASE ALPHA CHAIN, CHLOROPLASTIC"/>
    <property type="match status" value="1"/>
</dbReference>
<feature type="active site" description="Proton acceptor" evidence="9">
    <location>
        <position position="61"/>
    </location>
</feature>
<evidence type="ECO:0000313" key="12">
    <source>
        <dbReference type="EMBL" id="VVM06674.1"/>
    </source>
</evidence>
<evidence type="ECO:0000256" key="6">
    <source>
        <dbReference type="ARBA" id="ARBA00023141"/>
    </source>
</evidence>
<proteinExistence type="inferred from homology"/>
<keyword evidence="4 9" id="KW-0028">Amino-acid biosynthesis</keyword>
<comment type="similarity">
    <text evidence="9 10">Belongs to the TrpA family.</text>
</comment>
<organism evidence="12 13">
    <name type="scientific">Methylacidimicrobium cyclopophantes</name>
    <dbReference type="NCBI Taxonomy" id="1041766"/>
    <lineage>
        <taxon>Bacteria</taxon>
        <taxon>Pseudomonadati</taxon>
        <taxon>Verrucomicrobiota</taxon>
        <taxon>Methylacidimicrobium</taxon>
    </lineage>
</organism>
<dbReference type="Gene3D" id="3.20.20.70">
    <property type="entry name" value="Aldolase class I"/>
    <property type="match status" value="1"/>
</dbReference>
<dbReference type="EC" id="4.2.1.20" evidence="9"/>
<keyword evidence="5 9" id="KW-0822">Tryptophan biosynthesis</keyword>
<dbReference type="GO" id="GO:0005829">
    <property type="term" value="C:cytosol"/>
    <property type="evidence" value="ECO:0007669"/>
    <property type="project" value="TreeGrafter"/>
</dbReference>
<dbReference type="GO" id="GO:0004834">
    <property type="term" value="F:tryptophan synthase activity"/>
    <property type="evidence" value="ECO:0007669"/>
    <property type="project" value="UniProtKB-UniRule"/>
</dbReference>
<dbReference type="AlphaFoldDB" id="A0A5E6MMM3"/>
<reference evidence="12" key="1">
    <citation type="submission" date="2019-09" db="EMBL/GenBank/DDBJ databases">
        <authorList>
            <person name="Cremers G."/>
        </authorList>
    </citation>
    <scope>NUCLEOTIDE SEQUENCE [LARGE SCALE GENOMIC DNA]</scope>
    <source>
        <strain evidence="12">3B</strain>
    </source>
</reference>
<comment type="function">
    <text evidence="1 9">The alpha subunit is responsible for the aldol cleavage of indoleglycerol phosphate to indole and glyceraldehyde 3-phosphate.</text>
</comment>
<feature type="region of interest" description="Disordered" evidence="11">
    <location>
        <begin position="266"/>
        <end position="290"/>
    </location>
</feature>
<keyword evidence="7 9" id="KW-0456">Lyase</keyword>
<evidence type="ECO:0000256" key="5">
    <source>
        <dbReference type="ARBA" id="ARBA00022822"/>
    </source>
</evidence>
<dbReference type="NCBIfam" id="TIGR00262">
    <property type="entry name" value="trpA"/>
    <property type="match status" value="1"/>
</dbReference>
<evidence type="ECO:0000256" key="2">
    <source>
        <dbReference type="ARBA" id="ARBA00004733"/>
    </source>
</evidence>
<dbReference type="PANTHER" id="PTHR43406">
    <property type="entry name" value="TRYPTOPHAN SYNTHASE, ALPHA CHAIN"/>
    <property type="match status" value="1"/>
</dbReference>
<comment type="catalytic activity">
    <reaction evidence="8 9">
        <text>(1S,2R)-1-C-(indol-3-yl)glycerol 3-phosphate + L-serine = D-glyceraldehyde 3-phosphate + L-tryptophan + H2O</text>
        <dbReference type="Rhea" id="RHEA:10532"/>
        <dbReference type="ChEBI" id="CHEBI:15377"/>
        <dbReference type="ChEBI" id="CHEBI:33384"/>
        <dbReference type="ChEBI" id="CHEBI:57912"/>
        <dbReference type="ChEBI" id="CHEBI:58866"/>
        <dbReference type="ChEBI" id="CHEBI:59776"/>
        <dbReference type="EC" id="4.2.1.20"/>
    </reaction>
</comment>
<dbReference type="UniPathway" id="UPA00035">
    <property type="reaction ID" value="UER00044"/>
</dbReference>
<evidence type="ECO:0000256" key="3">
    <source>
        <dbReference type="ARBA" id="ARBA00011270"/>
    </source>
</evidence>
<feature type="active site" description="Proton acceptor" evidence="9">
    <location>
        <position position="50"/>
    </location>
</feature>
<dbReference type="RefSeq" id="WP_142525213.1">
    <property type="nucleotide sequence ID" value="NZ_CABFUZ020000122.1"/>
</dbReference>
<name>A0A5E6MMM3_9BACT</name>
<keyword evidence="6 9" id="KW-0057">Aromatic amino acid biosynthesis</keyword>
<evidence type="ECO:0000256" key="4">
    <source>
        <dbReference type="ARBA" id="ARBA00022605"/>
    </source>
</evidence>
<comment type="subunit">
    <text evidence="3 9">Tetramer of two alpha and two beta chains.</text>
</comment>
<dbReference type="Pfam" id="PF00290">
    <property type="entry name" value="Trp_syntA"/>
    <property type="match status" value="1"/>
</dbReference>
<dbReference type="HAMAP" id="MF_00131">
    <property type="entry name" value="Trp_synth_alpha"/>
    <property type="match status" value="1"/>
</dbReference>
<dbReference type="InterPro" id="IPR011060">
    <property type="entry name" value="RibuloseP-bd_barrel"/>
</dbReference>
<comment type="caution">
    <text evidence="12">The sequence shown here is derived from an EMBL/GenBank/DDBJ whole genome shotgun (WGS) entry which is preliminary data.</text>
</comment>
<gene>
    <name evidence="9 12" type="primary">trpA</name>
    <name evidence="12" type="ORF">MAMC_01183</name>
</gene>
<comment type="pathway">
    <text evidence="2 9">Amino-acid biosynthesis; L-tryptophan biosynthesis; L-tryptophan from chorismate: step 5/5.</text>
</comment>
<dbReference type="SUPFAM" id="SSF51366">
    <property type="entry name" value="Ribulose-phoshate binding barrel"/>
    <property type="match status" value="1"/>
</dbReference>
<evidence type="ECO:0000256" key="11">
    <source>
        <dbReference type="SAM" id="MobiDB-lite"/>
    </source>
</evidence>
<keyword evidence="13" id="KW-1185">Reference proteome</keyword>
<dbReference type="EMBL" id="CABFUZ020000122">
    <property type="protein sequence ID" value="VVM06674.1"/>
    <property type="molecule type" value="Genomic_DNA"/>
</dbReference>
<evidence type="ECO:0000256" key="8">
    <source>
        <dbReference type="ARBA" id="ARBA00049047"/>
    </source>
</evidence>
<feature type="compositionally biased region" description="Basic and acidic residues" evidence="11">
    <location>
        <begin position="274"/>
        <end position="290"/>
    </location>
</feature>
<evidence type="ECO:0000256" key="10">
    <source>
        <dbReference type="RuleBase" id="RU003662"/>
    </source>
</evidence>
<sequence length="290" mass="30897">MNGRISEKFRSLSLEGKRAFIPYITAGDPALSATCDLVFSLERAGADLVELGIPFSDPLADGEVNQAASYRALRAGASVEGVLETVAQIRRISQIPLVLFSYLNPLLRRGLDRFASEASQAGADGILLVDLPLEERLPGLECLESSLTRIHLVAPTTDLGRRRAIAEAAQGFLYCVARLGTTGVRREAPAEAEELVRSMRRLCTVPACVGFGISSPEQAAAVAAYADGVVIGSALVERIGAWGSEPDLCERVERFALRLADSVHRTSGKSGLGESRRLTGERGKVGDSCA</sequence>
<accession>A0A5E6MMM3</accession>
<dbReference type="CDD" id="cd04724">
    <property type="entry name" value="Tryptophan_synthase_alpha"/>
    <property type="match status" value="1"/>
</dbReference>
<evidence type="ECO:0000256" key="1">
    <source>
        <dbReference type="ARBA" id="ARBA00003365"/>
    </source>
</evidence>
<dbReference type="FunFam" id="3.20.20.70:FF:000037">
    <property type="entry name" value="Tryptophan synthase alpha chain"/>
    <property type="match status" value="1"/>
</dbReference>
<dbReference type="InterPro" id="IPR013785">
    <property type="entry name" value="Aldolase_TIM"/>
</dbReference>